<keyword evidence="1" id="KW-1133">Transmembrane helix</keyword>
<accession>A0A0E9RQP7</accession>
<feature type="transmembrane region" description="Helical" evidence="1">
    <location>
        <begin position="7"/>
        <end position="31"/>
    </location>
</feature>
<reference evidence="2" key="2">
    <citation type="journal article" date="2015" name="Fish Shellfish Immunol.">
        <title>Early steps in the European eel (Anguilla anguilla)-Vibrio vulnificus interaction in the gills: Role of the RtxA13 toxin.</title>
        <authorList>
            <person name="Callol A."/>
            <person name="Pajuelo D."/>
            <person name="Ebbesson L."/>
            <person name="Teles M."/>
            <person name="MacKenzie S."/>
            <person name="Amaro C."/>
        </authorList>
    </citation>
    <scope>NUCLEOTIDE SEQUENCE</scope>
</reference>
<organism evidence="2">
    <name type="scientific">Anguilla anguilla</name>
    <name type="common">European freshwater eel</name>
    <name type="synonym">Muraena anguilla</name>
    <dbReference type="NCBI Taxonomy" id="7936"/>
    <lineage>
        <taxon>Eukaryota</taxon>
        <taxon>Metazoa</taxon>
        <taxon>Chordata</taxon>
        <taxon>Craniata</taxon>
        <taxon>Vertebrata</taxon>
        <taxon>Euteleostomi</taxon>
        <taxon>Actinopterygii</taxon>
        <taxon>Neopterygii</taxon>
        <taxon>Teleostei</taxon>
        <taxon>Anguilliformes</taxon>
        <taxon>Anguillidae</taxon>
        <taxon>Anguilla</taxon>
    </lineage>
</organism>
<keyword evidence="1" id="KW-0812">Transmembrane</keyword>
<keyword evidence="1" id="KW-0472">Membrane</keyword>
<dbReference type="AlphaFoldDB" id="A0A0E9RQP7"/>
<sequence length="53" mass="6508">MRISISSYLYCLSLCWYILGKGYSFLKIIYFPRSCCLFCKREHSQRWSYMFKS</sequence>
<reference evidence="2" key="1">
    <citation type="submission" date="2014-11" db="EMBL/GenBank/DDBJ databases">
        <authorList>
            <person name="Amaro Gonzalez C."/>
        </authorList>
    </citation>
    <scope>NUCLEOTIDE SEQUENCE</scope>
</reference>
<proteinExistence type="predicted"/>
<evidence type="ECO:0000256" key="1">
    <source>
        <dbReference type="SAM" id="Phobius"/>
    </source>
</evidence>
<name>A0A0E9RQP7_ANGAN</name>
<dbReference type="EMBL" id="GBXM01077148">
    <property type="protein sequence ID" value="JAH31429.1"/>
    <property type="molecule type" value="Transcribed_RNA"/>
</dbReference>
<evidence type="ECO:0000313" key="2">
    <source>
        <dbReference type="EMBL" id="JAH31429.1"/>
    </source>
</evidence>
<protein>
    <submittedName>
        <fullName evidence="2">Uncharacterized protein</fullName>
    </submittedName>
</protein>